<sequence>EFNSFRVIWEVKNLKIHKEPLNPYSMTLKQGLQKMKDKLLQIAGDAMSGKEEVIALDCDFNKCQPPIQAYINVDDMSLHDMYKHLLDYPNMQVYWEIEGTFMIPDKHVIDVRESKIGHAVDVDDMLTPLIERPAFNPFFYACDLHKCKLTQNVEPLSDENAMKNILQKVIRNGYLCDLINKNQTNAHEMIKQKLHYNENNVNELIMNDKVLTVINDVKQLYHADIHKYMGYPLQLHHICALLLYTEKSCNVEFGYGQMFRHEKSIFIQNSFFKPYLRIVESPNMHLVFNKSVKNYTKFVDKKRYKFYFVFLIIFKRLRYLSIVNQQKKKPRIHFGISRMSLKATVYIEAKKKSYEITLSTLTMEHDQQQEFEIKDKSNVRIEKDEDIDRVCKNKPVHFNVRLKPKEYKKRKDETNIQISHIVMSPLALLAGTIRHETSDKKLNGVKRDMIELKKYMNIIKLLRLDRLNKIIDDALQEVQNAELLSTSKYDGLIFVWCGYGCDETGTLITSDDKYKHWNAIVNVYEDITPRFTKRSKIIIQNCIESKMSCEMKTDEIKSWNNSDIY</sequence>
<accession>X6M044</accession>
<dbReference type="Proteomes" id="UP000023152">
    <property type="component" value="Unassembled WGS sequence"/>
</dbReference>
<proteinExistence type="predicted"/>
<organism evidence="1 2">
    <name type="scientific">Reticulomyxa filosa</name>
    <dbReference type="NCBI Taxonomy" id="46433"/>
    <lineage>
        <taxon>Eukaryota</taxon>
        <taxon>Sar</taxon>
        <taxon>Rhizaria</taxon>
        <taxon>Retaria</taxon>
        <taxon>Foraminifera</taxon>
        <taxon>Monothalamids</taxon>
        <taxon>Reticulomyxidae</taxon>
        <taxon>Reticulomyxa</taxon>
    </lineage>
</organism>
<dbReference type="AlphaFoldDB" id="X6M044"/>
<evidence type="ECO:0008006" key="3">
    <source>
        <dbReference type="Google" id="ProtNLM"/>
    </source>
</evidence>
<gene>
    <name evidence="1" type="ORF">RFI_30436</name>
</gene>
<feature type="non-terminal residue" evidence="1">
    <location>
        <position position="1"/>
    </location>
</feature>
<name>X6M044_RETFI</name>
<evidence type="ECO:0000313" key="1">
    <source>
        <dbReference type="EMBL" id="ETO06956.1"/>
    </source>
</evidence>
<dbReference type="EMBL" id="ASPP01026657">
    <property type="protein sequence ID" value="ETO06956.1"/>
    <property type="molecule type" value="Genomic_DNA"/>
</dbReference>
<protein>
    <recommendedName>
        <fullName evidence="3">Caspase family p20 domain-containing protein</fullName>
    </recommendedName>
</protein>
<evidence type="ECO:0000313" key="2">
    <source>
        <dbReference type="Proteomes" id="UP000023152"/>
    </source>
</evidence>
<comment type="caution">
    <text evidence="1">The sequence shown here is derived from an EMBL/GenBank/DDBJ whole genome shotgun (WGS) entry which is preliminary data.</text>
</comment>
<keyword evidence="2" id="KW-1185">Reference proteome</keyword>
<reference evidence="1 2" key="1">
    <citation type="journal article" date="2013" name="Curr. Biol.">
        <title>The Genome of the Foraminiferan Reticulomyxa filosa.</title>
        <authorList>
            <person name="Glockner G."/>
            <person name="Hulsmann N."/>
            <person name="Schleicher M."/>
            <person name="Noegel A.A."/>
            <person name="Eichinger L."/>
            <person name="Gallinger C."/>
            <person name="Pawlowski J."/>
            <person name="Sierra R."/>
            <person name="Euteneuer U."/>
            <person name="Pillet L."/>
            <person name="Moustafa A."/>
            <person name="Platzer M."/>
            <person name="Groth M."/>
            <person name="Szafranski K."/>
            <person name="Schliwa M."/>
        </authorList>
    </citation>
    <scope>NUCLEOTIDE SEQUENCE [LARGE SCALE GENOMIC DNA]</scope>
</reference>